<dbReference type="AlphaFoldDB" id="A0A6A8DER3"/>
<keyword evidence="3" id="KW-1185">Reference proteome</keyword>
<reference evidence="2" key="1">
    <citation type="submission" date="2019-11" db="EMBL/GenBank/DDBJ databases">
        <authorList>
            <person name="Li J."/>
        </authorList>
    </citation>
    <scope>NUCLEOTIDE SEQUENCE</scope>
    <source>
        <strain evidence="2">B6B</strain>
    </source>
</reference>
<keyword evidence="1" id="KW-0812">Transmembrane</keyword>
<comment type="caution">
    <text evidence="2">The sequence shown here is derived from an EMBL/GenBank/DDBJ whole genome shotgun (WGS) entry which is preliminary data.</text>
</comment>
<proteinExistence type="predicted"/>
<dbReference type="Pfam" id="PF17099">
    <property type="entry name" value="TrpP"/>
    <property type="match status" value="1"/>
</dbReference>
<feature type="transmembrane region" description="Helical" evidence="1">
    <location>
        <begin position="77"/>
        <end position="94"/>
    </location>
</feature>
<accession>A0A6A8DER3</accession>
<evidence type="ECO:0000313" key="2">
    <source>
        <dbReference type="EMBL" id="MRH44133.1"/>
    </source>
</evidence>
<dbReference type="InterPro" id="IPR031360">
    <property type="entry name" value="TrpP"/>
</dbReference>
<feature type="transmembrane region" description="Helical" evidence="1">
    <location>
        <begin position="106"/>
        <end position="128"/>
    </location>
</feature>
<dbReference type="OrthoDB" id="2243651at2"/>
<dbReference type="RefSeq" id="WP_153737749.1">
    <property type="nucleotide sequence ID" value="NZ_WJNG01000014.1"/>
</dbReference>
<dbReference type="Proteomes" id="UP000799092">
    <property type="component" value="Unassembled WGS sequence"/>
</dbReference>
<sequence length="172" mass="18506">MKTRVLIILSLFIGIGAVLHAIAPPILFGMRPDIMLPMMFLGILLFPKTQYVLLLSIVTGIISALTTTVPGGQISNIVDKPITAFIFFGLLLLVRDRTKLNIAAPVLAAIGTMVSGTVFLVMALYVIGLLPGSFIALFSAVVLPATLFNVIFIVILYPIVTNIMKRAQPVTL</sequence>
<feature type="transmembrane region" description="Helical" evidence="1">
    <location>
        <begin position="134"/>
        <end position="160"/>
    </location>
</feature>
<evidence type="ECO:0000256" key="1">
    <source>
        <dbReference type="SAM" id="Phobius"/>
    </source>
</evidence>
<dbReference type="EMBL" id="WJNG01000014">
    <property type="protein sequence ID" value="MRH44133.1"/>
    <property type="molecule type" value="Genomic_DNA"/>
</dbReference>
<gene>
    <name evidence="2" type="ORF">GH741_15940</name>
</gene>
<keyword evidence="1" id="KW-0472">Membrane</keyword>
<keyword evidence="1" id="KW-1133">Transmembrane helix</keyword>
<feature type="transmembrane region" description="Helical" evidence="1">
    <location>
        <begin position="51"/>
        <end position="71"/>
    </location>
</feature>
<feature type="transmembrane region" description="Helical" evidence="1">
    <location>
        <begin position="6"/>
        <end position="30"/>
    </location>
</feature>
<organism evidence="2 3">
    <name type="scientific">Aquibacillus halophilus</name>
    <dbReference type="NCBI Taxonomy" id="930132"/>
    <lineage>
        <taxon>Bacteria</taxon>
        <taxon>Bacillati</taxon>
        <taxon>Bacillota</taxon>
        <taxon>Bacilli</taxon>
        <taxon>Bacillales</taxon>
        <taxon>Bacillaceae</taxon>
        <taxon>Aquibacillus</taxon>
    </lineage>
</organism>
<protein>
    <submittedName>
        <fullName evidence="2">Tryptophan transporter</fullName>
    </submittedName>
</protein>
<name>A0A6A8DER3_9BACI</name>
<evidence type="ECO:0000313" key="3">
    <source>
        <dbReference type="Proteomes" id="UP000799092"/>
    </source>
</evidence>